<accession>A0ABP4UPU7</accession>
<gene>
    <name evidence="9" type="primary">trxA_2</name>
    <name evidence="9" type="ORF">GCM10009765_68120</name>
</gene>
<feature type="domain" description="Thioredoxin" evidence="8">
    <location>
        <begin position="1"/>
        <end position="107"/>
    </location>
</feature>
<name>A0ABP4UPU7_9ACTN</name>
<evidence type="ECO:0000259" key="8">
    <source>
        <dbReference type="PROSITE" id="PS51352"/>
    </source>
</evidence>
<dbReference type="PROSITE" id="PS51352">
    <property type="entry name" value="THIOREDOXIN_2"/>
    <property type="match status" value="1"/>
</dbReference>
<dbReference type="InterPro" id="IPR013766">
    <property type="entry name" value="Thioredoxin_domain"/>
</dbReference>
<keyword evidence="4" id="KW-0249">Electron transport</keyword>
<dbReference type="Pfam" id="PF00085">
    <property type="entry name" value="Thioredoxin"/>
    <property type="match status" value="1"/>
</dbReference>
<dbReference type="Gene3D" id="3.40.30.10">
    <property type="entry name" value="Glutaredoxin"/>
    <property type="match status" value="1"/>
</dbReference>
<keyword evidence="6" id="KW-0676">Redox-active center</keyword>
<comment type="function">
    <text evidence="1">Participates in various redox reactions through the reversible oxidation of its active center dithiol to a disulfide and catalyzes dithiol-disulfide exchange reactions.</text>
</comment>
<dbReference type="RefSeq" id="WP_163571853.1">
    <property type="nucleotide sequence ID" value="NZ_BAAANY010000032.1"/>
</dbReference>
<dbReference type="InterPro" id="IPR005746">
    <property type="entry name" value="Thioredoxin"/>
</dbReference>
<organism evidence="9 10">
    <name type="scientific">Fodinicola feengrottensis</name>
    <dbReference type="NCBI Taxonomy" id="435914"/>
    <lineage>
        <taxon>Bacteria</taxon>
        <taxon>Bacillati</taxon>
        <taxon>Actinomycetota</taxon>
        <taxon>Actinomycetes</taxon>
        <taxon>Mycobacteriales</taxon>
        <taxon>Fodinicola</taxon>
    </lineage>
</organism>
<dbReference type="InterPro" id="IPR036249">
    <property type="entry name" value="Thioredoxin-like_sf"/>
</dbReference>
<dbReference type="InterPro" id="IPR017937">
    <property type="entry name" value="Thioredoxin_CS"/>
</dbReference>
<dbReference type="PANTHER" id="PTHR45663:SF11">
    <property type="entry name" value="GEO12009P1"/>
    <property type="match status" value="1"/>
</dbReference>
<sequence length="107" mass="11701">MSVVNVTDDTFDAEVRRSSIPVLVEFWATWCPPCRRMVPVLDSVAQAYEGRLKVAKVDTDTNPGITREAGVLANPTLSVYRDGEVVFSVVGARSLSRLTTELETALS</sequence>
<evidence type="ECO:0000256" key="1">
    <source>
        <dbReference type="ARBA" id="ARBA00003318"/>
    </source>
</evidence>
<dbReference type="PIRSF" id="PIRSF000077">
    <property type="entry name" value="Thioredoxin"/>
    <property type="match status" value="1"/>
</dbReference>
<evidence type="ECO:0000256" key="4">
    <source>
        <dbReference type="ARBA" id="ARBA00022982"/>
    </source>
</evidence>
<evidence type="ECO:0000256" key="3">
    <source>
        <dbReference type="ARBA" id="ARBA00022448"/>
    </source>
</evidence>
<evidence type="ECO:0000313" key="10">
    <source>
        <dbReference type="Proteomes" id="UP001500618"/>
    </source>
</evidence>
<evidence type="ECO:0000256" key="7">
    <source>
        <dbReference type="PIRNR" id="PIRNR000077"/>
    </source>
</evidence>
<keyword evidence="3" id="KW-0813">Transport</keyword>
<dbReference type="PRINTS" id="PR00421">
    <property type="entry name" value="THIOREDOXIN"/>
</dbReference>
<proteinExistence type="inferred from homology"/>
<reference evidence="10" key="1">
    <citation type="journal article" date="2019" name="Int. J. Syst. Evol. Microbiol.">
        <title>The Global Catalogue of Microorganisms (GCM) 10K type strain sequencing project: providing services to taxonomists for standard genome sequencing and annotation.</title>
        <authorList>
            <consortium name="The Broad Institute Genomics Platform"/>
            <consortium name="The Broad Institute Genome Sequencing Center for Infectious Disease"/>
            <person name="Wu L."/>
            <person name="Ma J."/>
        </authorList>
    </citation>
    <scope>NUCLEOTIDE SEQUENCE [LARGE SCALE GENOMIC DNA]</scope>
    <source>
        <strain evidence="10">JCM 14718</strain>
    </source>
</reference>
<evidence type="ECO:0000256" key="5">
    <source>
        <dbReference type="ARBA" id="ARBA00023157"/>
    </source>
</evidence>
<dbReference type="SUPFAM" id="SSF52833">
    <property type="entry name" value="Thioredoxin-like"/>
    <property type="match status" value="1"/>
</dbReference>
<dbReference type="PROSITE" id="PS00194">
    <property type="entry name" value="THIOREDOXIN_1"/>
    <property type="match status" value="1"/>
</dbReference>
<evidence type="ECO:0000256" key="2">
    <source>
        <dbReference type="ARBA" id="ARBA00008987"/>
    </source>
</evidence>
<keyword evidence="5" id="KW-1015">Disulfide bond</keyword>
<protein>
    <recommendedName>
        <fullName evidence="7">Thioredoxin</fullName>
    </recommendedName>
</protein>
<dbReference type="Proteomes" id="UP001500618">
    <property type="component" value="Unassembled WGS sequence"/>
</dbReference>
<evidence type="ECO:0000313" key="9">
    <source>
        <dbReference type="EMBL" id="GAA1709005.1"/>
    </source>
</evidence>
<comment type="similarity">
    <text evidence="2 7">Belongs to the thioredoxin family.</text>
</comment>
<dbReference type="CDD" id="cd02947">
    <property type="entry name" value="TRX_family"/>
    <property type="match status" value="1"/>
</dbReference>
<evidence type="ECO:0000256" key="6">
    <source>
        <dbReference type="ARBA" id="ARBA00023284"/>
    </source>
</evidence>
<comment type="caution">
    <text evidence="9">The sequence shown here is derived from an EMBL/GenBank/DDBJ whole genome shotgun (WGS) entry which is preliminary data.</text>
</comment>
<dbReference type="PANTHER" id="PTHR45663">
    <property type="entry name" value="GEO12009P1"/>
    <property type="match status" value="1"/>
</dbReference>
<dbReference type="EMBL" id="BAAANY010000032">
    <property type="protein sequence ID" value="GAA1709005.1"/>
    <property type="molecule type" value="Genomic_DNA"/>
</dbReference>
<keyword evidence="10" id="KW-1185">Reference proteome</keyword>